<evidence type="ECO:0000313" key="3">
    <source>
        <dbReference type="EMBL" id="SDY45521.1"/>
    </source>
</evidence>
<feature type="transmembrane region" description="Helical" evidence="1">
    <location>
        <begin position="28"/>
        <end position="47"/>
    </location>
</feature>
<evidence type="ECO:0000313" key="4">
    <source>
        <dbReference type="Proteomes" id="UP000199515"/>
    </source>
</evidence>
<proteinExistence type="predicted"/>
<dbReference type="InterPro" id="IPR015889">
    <property type="entry name" value="Intradiol_dOase_core"/>
</dbReference>
<feature type="domain" description="Intradiol ring-cleavage dioxygenases" evidence="2">
    <location>
        <begin position="120"/>
        <end position="178"/>
    </location>
</feature>
<protein>
    <submittedName>
        <fullName evidence="3">Dioxygenase</fullName>
    </submittedName>
</protein>
<keyword evidence="4" id="KW-1185">Reference proteome</keyword>
<name>A0A1H3K047_9PSEU</name>
<dbReference type="EMBL" id="FNON01000005">
    <property type="protein sequence ID" value="SDY45521.1"/>
    <property type="molecule type" value="Genomic_DNA"/>
</dbReference>
<dbReference type="Proteomes" id="UP000199515">
    <property type="component" value="Unassembled WGS sequence"/>
</dbReference>
<dbReference type="InterPro" id="IPR000627">
    <property type="entry name" value="Intradiol_dOase_C"/>
</dbReference>
<dbReference type="GO" id="GO:0016702">
    <property type="term" value="F:oxidoreductase activity, acting on single donors with incorporation of molecular oxygen, incorporation of two atoms of oxygen"/>
    <property type="evidence" value="ECO:0007669"/>
    <property type="project" value="InterPro"/>
</dbReference>
<dbReference type="AlphaFoldDB" id="A0A1H3K047"/>
<accession>A0A1H3K047</accession>
<evidence type="ECO:0000259" key="2">
    <source>
        <dbReference type="Pfam" id="PF00775"/>
    </source>
</evidence>
<keyword evidence="1" id="KW-1133">Transmembrane helix</keyword>
<reference evidence="3 4" key="1">
    <citation type="submission" date="2016-10" db="EMBL/GenBank/DDBJ databases">
        <authorList>
            <person name="de Groot N.N."/>
        </authorList>
    </citation>
    <scope>NUCLEOTIDE SEQUENCE [LARGE SCALE GENOMIC DNA]</scope>
    <source>
        <strain evidence="3 4">CPCC 202699</strain>
    </source>
</reference>
<keyword evidence="1" id="KW-0472">Membrane</keyword>
<organism evidence="3 4">
    <name type="scientific">Amycolatopsis xylanica</name>
    <dbReference type="NCBI Taxonomy" id="589385"/>
    <lineage>
        <taxon>Bacteria</taxon>
        <taxon>Bacillati</taxon>
        <taxon>Actinomycetota</taxon>
        <taxon>Actinomycetes</taxon>
        <taxon>Pseudonocardiales</taxon>
        <taxon>Pseudonocardiaceae</taxon>
        <taxon>Amycolatopsis</taxon>
    </lineage>
</organism>
<evidence type="ECO:0000256" key="1">
    <source>
        <dbReference type="SAM" id="Phobius"/>
    </source>
</evidence>
<sequence>MTHHDHEPEIHDRGLAFDMATMLDRRRVLALFGAAGLATIAGGAALADGGTTASAAETACAGKVPEEIVGPFPSDGTNGPNILTKTGVVRSDIRSSFGGLSGTAAGVPVRMELTMLKAGTCAPLTGAAVYVWQCDKDGKYSMYASGVLNQNYLRGVQAASSTGLVTFTTIFPGAYPGRWPHIHFEVYRTVAEATAAGDPIATSQLAFPAAECTAVYSTAPYASSLPIFRRTSLSQDMVFRDGYSKQMPVLTGSPSAGYTAKLSISI</sequence>
<dbReference type="Pfam" id="PF00775">
    <property type="entry name" value="Dioxygenase_C"/>
    <property type="match status" value="1"/>
</dbReference>
<keyword evidence="3" id="KW-0560">Oxidoreductase</keyword>
<dbReference type="RefSeq" id="WP_218134879.1">
    <property type="nucleotide sequence ID" value="NZ_FNON01000005.1"/>
</dbReference>
<dbReference type="Gene3D" id="2.60.130.10">
    <property type="entry name" value="Aromatic compound dioxygenase"/>
    <property type="match status" value="1"/>
</dbReference>
<dbReference type="CDD" id="cd03457">
    <property type="entry name" value="intradiol_dioxygenase_like"/>
    <property type="match status" value="1"/>
</dbReference>
<keyword evidence="3" id="KW-0223">Dioxygenase</keyword>
<dbReference type="STRING" id="589385.SAMN05421504_105604"/>
<dbReference type="SUPFAM" id="SSF49482">
    <property type="entry name" value="Aromatic compound dioxygenase"/>
    <property type="match status" value="1"/>
</dbReference>
<dbReference type="GO" id="GO:0005506">
    <property type="term" value="F:iron ion binding"/>
    <property type="evidence" value="ECO:0007669"/>
    <property type="project" value="InterPro"/>
</dbReference>
<dbReference type="InterPro" id="IPR006311">
    <property type="entry name" value="TAT_signal"/>
</dbReference>
<dbReference type="PANTHER" id="PTHR34315:SF1">
    <property type="entry name" value="INTRADIOL RING-CLEAVAGE DIOXYGENASES DOMAIN-CONTAINING PROTEIN-RELATED"/>
    <property type="match status" value="1"/>
</dbReference>
<dbReference type="PROSITE" id="PS51318">
    <property type="entry name" value="TAT"/>
    <property type="match status" value="1"/>
</dbReference>
<keyword evidence="1" id="KW-0812">Transmembrane</keyword>
<gene>
    <name evidence="3" type="ORF">SAMN05421504_105604</name>
</gene>
<dbReference type="PANTHER" id="PTHR34315">
    <property type="match status" value="1"/>
</dbReference>